<evidence type="ECO:0000256" key="8">
    <source>
        <dbReference type="ARBA" id="ARBA00022801"/>
    </source>
</evidence>
<dbReference type="SUPFAM" id="SSF51556">
    <property type="entry name" value="Metallo-dependent hydrolases"/>
    <property type="match status" value="1"/>
</dbReference>
<dbReference type="InterPro" id="IPR006331">
    <property type="entry name" value="ADGF"/>
</dbReference>
<gene>
    <name evidence="11" type="primary">ORF142612</name>
</gene>
<name>A0A0B7AWX8_9EUPU</name>
<accession>A0A0B7AWX8</accession>
<protein>
    <recommendedName>
        <fullName evidence="4">adenosine deaminase</fullName>
        <ecNumber evidence="4">3.5.4.4</ecNumber>
    </recommendedName>
</protein>
<evidence type="ECO:0000313" key="11">
    <source>
        <dbReference type="EMBL" id="CEK84420.1"/>
    </source>
</evidence>
<evidence type="ECO:0000256" key="7">
    <source>
        <dbReference type="ARBA" id="ARBA00022729"/>
    </source>
</evidence>
<comment type="subcellular location">
    <subcellularLocation>
        <location evidence="2">Secreted</location>
    </subcellularLocation>
</comment>
<evidence type="ECO:0000256" key="3">
    <source>
        <dbReference type="ARBA" id="ARBA00006083"/>
    </source>
</evidence>
<dbReference type="EC" id="3.5.4.4" evidence="4"/>
<organism evidence="11">
    <name type="scientific">Arion vulgaris</name>
    <dbReference type="NCBI Taxonomy" id="1028688"/>
    <lineage>
        <taxon>Eukaryota</taxon>
        <taxon>Metazoa</taxon>
        <taxon>Spiralia</taxon>
        <taxon>Lophotrochozoa</taxon>
        <taxon>Mollusca</taxon>
        <taxon>Gastropoda</taxon>
        <taxon>Heterobranchia</taxon>
        <taxon>Euthyneura</taxon>
        <taxon>Panpulmonata</taxon>
        <taxon>Eupulmonata</taxon>
        <taxon>Stylommatophora</taxon>
        <taxon>Helicina</taxon>
        <taxon>Arionoidea</taxon>
        <taxon>Arionidae</taxon>
        <taxon>Arion</taxon>
    </lineage>
</organism>
<evidence type="ECO:0000256" key="4">
    <source>
        <dbReference type="ARBA" id="ARBA00012784"/>
    </source>
</evidence>
<comment type="catalytic activity">
    <reaction evidence="9">
        <text>adenosine + H2O + H(+) = inosine + NH4(+)</text>
        <dbReference type="Rhea" id="RHEA:24408"/>
        <dbReference type="ChEBI" id="CHEBI:15377"/>
        <dbReference type="ChEBI" id="CHEBI:15378"/>
        <dbReference type="ChEBI" id="CHEBI:16335"/>
        <dbReference type="ChEBI" id="CHEBI:17596"/>
        <dbReference type="ChEBI" id="CHEBI:28938"/>
        <dbReference type="EC" id="3.5.4.4"/>
    </reaction>
</comment>
<reference evidence="11" key="1">
    <citation type="submission" date="2014-12" db="EMBL/GenBank/DDBJ databases">
        <title>Insight into the proteome of Arion vulgaris.</title>
        <authorList>
            <person name="Aradska J."/>
            <person name="Bulat T."/>
            <person name="Smidak R."/>
            <person name="Sarate P."/>
            <person name="Gangsoo J."/>
            <person name="Sialana F."/>
            <person name="Bilban M."/>
            <person name="Lubec G."/>
        </authorList>
    </citation>
    <scope>NUCLEOTIDE SEQUENCE</scope>
    <source>
        <tissue evidence="11">Skin</tissue>
    </source>
</reference>
<dbReference type="FunFam" id="3.20.20.140:FF:000017">
    <property type="entry name" value="Adenosine deaminase 2"/>
    <property type="match status" value="1"/>
</dbReference>
<keyword evidence="6" id="KW-0479">Metal-binding</keyword>
<comment type="cofactor">
    <cofactor evidence="1">
        <name>Zn(2+)</name>
        <dbReference type="ChEBI" id="CHEBI:29105"/>
    </cofactor>
</comment>
<dbReference type="NCBIfam" id="TIGR01431">
    <property type="entry name" value="adm_rel"/>
    <property type="match status" value="1"/>
</dbReference>
<comment type="similarity">
    <text evidence="3">Belongs to the metallo-dependent hydrolases superfamily. Adenosine and AMP deaminases family. ADGF subfamily.</text>
</comment>
<evidence type="ECO:0000256" key="2">
    <source>
        <dbReference type="ARBA" id="ARBA00004613"/>
    </source>
</evidence>
<dbReference type="GO" id="GO:0005615">
    <property type="term" value="C:extracellular space"/>
    <property type="evidence" value="ECO:0007669"/>
    <property type="project" value="InterPro"/>
</dbReference>
<dbReference type="GO" id="GO:0046872">
    <property type="term" value="F:metal ion binding"/>
    <property type="evidence" value="ECO:0007669"/>
    <property type="project" value="UniProtKB-KW"/>
</dbReference>
<dbReference type="GO" id="GO:0046103">
    <property type="term" value="P:inosine biosynthetic process"/>
    <property type="evidence" value="ECO:0007669"/>
    <property type="project" value="TreeGrafter"/>
</dbReference>
<dbReference type="PANTHER" id="PTHR11409:SF39">
    <property type="entry name" value="ADENOSINE DEAMINASE 2"/>
    <property type="match status" value="1"/>
</dbReference>
<dbReference type="EMBL" id="HACG01037555">
    <property type="protein sequence ID" value="CEK84420.1"/>
    <property type="molecule type" value="Transcribed_RNA"/>
</dbReference>
<dbReference type="GO" id="GO:0006154">
    <property type="term" value="P:adenosine catabolic process"/>
    <property type="evidence" value="ECO:0007669"/>
    <property type="project" value="InterPro"/>
</dbReference>
<keyword evidence="7" id="KW-0732">Signal</keyword>
<dbReference type="AlphaFoldDB" id="A0A0B7AWX8"/>
<dbReference type="InterPro" id="IPR001365">
    <property type="entry name" value="A_deaminase_dom"/>
</dbReference>
<proteinExistence type="inferred from homology"/>
<evidence type="ECO:0000256" key="1">
    <source>
        <dbReference type="ARBA" id="ARBA00001947"/>
    </source>
</evidence>
<keyword evidence="5" id="KW-0964">Secreted</keyword>
<dbReference type="Pfam" id="PF00962">
    <property type="entry name" value="A_deaminase"/>
    <property type="match status" value="1"/>
</dbReference>
<keyword evidence="8" id="KW-0378">Hydrolase</keyword>
<dbReference type="InterPro" id="IPR006330">
    <property type="entry name" value="Ado/ade_deaminase"/>
</dbReference>
<dbReference type="GO" id="GO:0004000">
    <property type="term" value="F:adenosine deaminase activity"/>
    <property type="evidence" value="ECO:0007669"/>
    <property type="project" value="InterPro"/>
</dbReference>
<evidence type="ECO:0000256" key="5">
    <source>
        <dbReference type="ARBA" id="ARBA00022525"/>
    </source>
</evidence>
<feature type="domain" description="Adenosine deaminase" evidence="10">
    <location>
        <begin position="10"/>
        <end position="306"/>
    </location>
</feature>
<evidence type="ECO:0000256" key="6">
    <source>
        <dbReference type="ARBA" id="ARBA00022723"/>
    </source>
</evidence>
<evidence type="ECO:0000256" key="9">
    <source>
        <dbReference type="ARBA" id="ARBA00047764"/>
    </source>
</evidence>
<dbReference type="PANTHER" id="PTHR11409">
    <property type="entry name" value="ADENOSINE DEAMINASE"/>
    <property type="match status" value="1"/>
</dbReference>
<dbReference type="Gene3D" id="3.20.20.140">
    <property type="entry name" value="Metal-dependent hydrolases"/>
    <property type="match status" value="1"/>
</dbReference>
<dbReference type="InterPro" id="IPR032466">
    <property type="entry name" value="Metal_Hydrolase"/>
</dbReference>
<evidence type="ECO:0000259" key="10">
    <source>
        <dbReference type="Pfam" id="PF00962"/>
    </source>
</evidence>
<sequence length="339" mass="39349">MVTDPQTTYADNGQIWIRFARYFSQVANMVFYAPIFRDYFWRNLEEFRADNVQYIELRSSLEGVFDLDGTVHDEEFGLQLYKNVTDEFVKAFPDFSGAKIIRSGSRNSSADKILEEVKTAMYLHKKYPNFMIGYDLVGNEAYFNPLLFYIEALLYPSMQNPPYELPYFFHAGETNWQGTSTDDNLADALLLNATRIGHGYALIKHPKLRHLVRERNIPVEVNPISNQVLHLVSDPRNHPMTALMADNFPIVVSSDDCATWEALPLSHDYYMAFMDLSGQDADLTFLKQLAINSIKYSQMEQHEKKRAMKLWQAKWDTFIKQIILEYLLDCDYNGSKCDL</sequence>